<evidence type="ECO:0000313" key="3">
    <source>
        <dbReference type="Proteomes" id="UP000245946"/>
    </source>
</evidence>
<feature type="region of interest" description="Disordered" evidence="1">
    <location>
        <begin position="520"/>
        <end position="578"/>
    </location>
</feature>
<organism evidence="2 3">
    <name type="scientific">Tilletiopsis washingtonensis</name>
    <dbReference type="NCBI Taxonomy" id="58919"/>
    <lineage>
        <taxon>Eukaryota</taxon>
        <taxon>Fungi</taxon>
        <taxon>Dikarya</taxon>
        <taxon>Basidiomycota</taxon>
        <taxon>Ustilaginomycotina</taxon>
        <taxon>Exobasidiomycetes</taxon>
        <taxon>Entylomatales</taxon>
        <taxon>Entylomatales incertae sedis</taxon>
        <taxon>Tilletiopsis</taxon>
    </lineage>
</organism>
<sequence length="903" mass="97124">MPHAFVAFVEDDELHVRVPTTSLALATSEDLESLHPALTFGALRVAGSSNIKKSSAASSKSKRSPAGSSAGPSSAGRSFVQLPEPFTVAGMQAYRKKRNNKISEQTDSIELVTLSAKLDLSLLPNMLRVASDTGEAATSLRAASPRAASETLLGRRIDELLASALNHLLAARDVPGDAHGESWLCLSYLPIVAELGSSTSLAPFAMSAPLNFMVQQQADLACRRQDALEAAQERSIRQLKSNSRPSASSSLITDAAPRKTLHTHQHWAEEGDLQARLQQGVLAASNVILRYAATGDAGEQIAPLLFWTREKTLGRYVLSEQPDMKGEPDFYLLRRMPDGETWTIIMVVEIKPWVTREFLVQTFSSSSNAKRAEKRARRSRTGEEAAGTGTPTSVSGQQQLRTQVLKYIAGTAATSALVLTGEEILFMEVKTSTAEGRDSRFQFDVAAHETIFAHSAAEYEEPSGETCVVVQDRNMTMALTGLALEASHVFSSSPPRKPFRLSTAVAELLAALAAIEAMKQQQRQGAERESGEQGDGTEGEREEQGEDNEGGSEEKGAGTSNAGQGEEPPAPPGLGISGAAFGAQAIERTMVSHRAMVSYCDDPFAEGRTGTAHQGCVSVGPRPQPGQIFCVDMIQRRNALPGCAARTCSTPGHTPIVAKQGRRHKLLEEEEKLYQELKALQGSVLPKLLGVHGDTGALIFEDVGRSLDSELLSEFLELGFASQLKDQLTSHVAALHSRGYAHHDIRLDNVCVRLSMKSELKSRSAASPPVSVEFASPSSFLSSPSLQSRTAWRMSMLLHVRLIDLSHAGKLNEVAIQLGRTEDDIKKGELRKCKALIDDALEKVCAVRAQEGRSPPPSHPSSDDTVYTADTEHEGVDDTEEAGTKGQRAPEAPEDMAAEGGEA</sequence>
<evidence type="ECO:0000313" key="2">
    <source>
        <dbReference type="EMBL" id="PWN97162.1"/>
    </source>
</evidence>
<dbReference type="GeneID" id="37273295"/>
<feature type="compositionally biased region" description="Low complexity" evidence="1">
    <location>
        <begin position="53"/>
        <end position="78"/>
    </location>
</feature>
<feature type="region of interest" description="Disordered" evidence="1">
    <location>
        <begin position="370"/>
        <end position="397"/>
    </location>
</feature>
<dbReference type="Gene3D" id="1.10.510.10">
    <property type="entry name" value="Transferase(Phosphotransferase) domain 1"/>
    <property type="match status" value="1"/>
</dbReference>
<reference evidence="2 3" key="1">
    <citation type="journal article" date="2018" name="Mol. Biol. Evol.">
        <title>Broad Genomic Sampling Reveals a Smut Pathogenic Ancestry of the Fungal Clade Ustilaginomycotina.</title>
        <authorList>
            <person name="Kijpornyongpan T."/>
            <person name="Mondo S.J."/>
            <person name="Barry K."/>
            <person name="Sandor L."/>
            <person name="Lee J."/>
            <person name="Lipzen A."/>
            <person name="Pangilinan J."/>
            <person name="LaButti K."/>
            <person name="Hainaut M."/>
            <person name="Henrissat B."/>
            <person name="Grigoriev I.V."/>
            <person name="Spatafora J.W."/>
            <person name="Aime M.C."/>
        </authorList>
    </citation>
    <scope>NUCLEOTIDE SEQUENCE [LARGE SCALE GENOMIC DNA]</scope>
    <source>
        <strain evidence="2 3">MCA 4186</strain>
    </source>
</reference>
<dbReference type="RefSeq" id="XP_025597441.1">
    <property type="nucleotide sequence ID" value="XM_025745751.1"/>
</dbReference>
<dbReference type="EMBL" id="KZ819296">
    <property type="protein sequence ID" value="PWN97162.1"/>
    <property type="molecule type" value="Genomic_DNA"/>
</dbReference>
<feature type="compositionally biased region" description="Acidic residues" evidence="1">
    <location>
        <begin position="892"/>
        <end position="903"/>
    </location>
</feature>
<gene>
    <name evidence="2" type="ORF">FA09DRAFT_62653</name>
</gene>
<name>A0A316Z896_9BASI</name>
<dbReference type="AlphaFoldDB" id="A0A316Z896"/>
<accession>A0A316Z896</accession>
<dbReference type="OrthoDB" id="3182995at2759"/>
<dbReference type="Proteomes" id="UP000245946">
    <property type="component" value="Unassembled WGS sequence"/>
</dbReference>
<feature type="region of interest" description="Disordered" evidence="1">
    <location>
        <begin position="849"/>
        <end position="903"/>
    </location>
</feature>
<proteinExistence type="predicted"/>
<feature type="compositionally biased region" description="Polar residues" evidence="1">
    <location>
        <begin position="238"/>
        <end position="252"/>
    </location>
</feature>
<feature type="compositionally biased region" description="Acidic residues" evidence="1">
    <location>
        <begin position="535"/>
        <end position="551"/>
    </location>
</feature>
<feature type="region of interest" description="Disordered" evidence="1">
    <location>
        <begin position="236"/>
        <end position="255"/>
    </location>
</feature>
<dbReference type="InterPro" id="IPR011009">
    <property type="entry name" value="Kinase-like_dom_sf"/>
</dbReference>
<dbReference type="STRING" id="58919.A0A316Z896"/>
<dbReference type="SUPFAM" id="SSF56112">
    <property type="entry name" value="Protein kinase-like (PK-like)"/>
    <property type="match status" value="1"/>
</dbReference>
<evidence type="ECO:0000256" key="1">
    <source>
        <dbReference type="SAM" id="MobiDB-lite"/>
    </source>
</evidence>
<protein>
    <recommendedName>
        <fullName evidence="4">Non-specific serine/threonine protein kinase</fullName>
    </recommendedName>
</protein>
<keyword evidence="3" id="KW-1185">Reference proteome</keyword>
<feature type="region of interest" description="Disordered" evidence="1">
    <location>
        <begin position="53"/>
        <end position="79"/>
    </location>
</feature>
<evidence type="ECO:0008006" key="4">
    <source>
        <dbReference type="Google" id="ProtNLM"/>
    </source>
</evidence>